<proteinExistence type="inferred from homology"/>
<evidence type="ECO:0000313" key="8">
    <source>
        <dbReference type="Proteomes" id="UP000094336"/>
    </source>
</evidence>
<sequence length="145" mass="15777">MSVGSSFISINDDIPLGYSVPPFPSLHWPLAGENAYSQAFLFYKNDIWRFTLIWTLIFFGVFYLCAGVVAAIGHRRLIGSLSILVTYIVLGGVQAAMSGTVAGFVLGTSYEAGSFKMSTWLPMVCGLVQIVYVIVTSYSITSLLL</sequence>
<protein>
    <submittedName>
        <fullName evidence="7">Uncharacterized protein</fullName>
    </submittedName>
</protein>
<dbReference type="GO" id="GO:0071464">
    <property type="term" value="P:cellular response to hydrostatic pressure"/>
    <property type="evidence" value="ECO:0007669"/>
    <property type="project" value="EnsemblFungi"/>
</dbReference>
<dbReference type="Proteomes" id="UP000094336">
    <property type="component" value="Unassembled WGS sequence"/>
</dbReference>
<dbReference type="EMBL" id="KV454435">
    <property type="protein sequence ID" value="ODQ78519.1"/>
    <property type="molecule type" value="Genomic_DNA"/>
</dbReference>
<dbReference type="GO" id="GO:0005789">
    <property type="term" value="C:endoplasmic reticulum membrane"/>
    <property type="evidence" value="ECO:0007669"/>
    <property type="project" value="EnsemblFungi"/>
</dbReference>
<keyword evidence="8" id="KW-1185">Reference proteome</keyword>
<organism evidence="7 8">
    <name type="scientific">Babjeviella inositovora NRRL Y-12698</name>
    <dbReference type="NCBI Taxonomy" id="984486"/>
    <lineage>
        <taxon>Eukaryota</taxon>
        <taxon>Fungi</taxon>
        <taxon>Dikarya</taxon>
        <taxon>Ascomycota</taxon>
        <taxon>Saccharomycotina</taxon>
        <taxon>Pichiomycetes</taxon>
        <taxon>Serinales incertae sedis</taxon>
        <taxon>Babjeviella</taxon>
    </lineage>
</organism>
<dbReference type="GeneID" id="30145040"/>
<evidence type="ECO:0000256" key="5">
    <source>
        <dbReference type="ARBA" id="ARBA00023136"/>
    </source>
</evidence>
<dbReference type="STRING" id="984486.A0A1E3QLD8"/>
<reference evidence="8" key="1">
    <citation type="submission" date="2016-05" db="EMBL/GenBank/DDBJ databases">
        <title>Comparative genomics of biotechnologically important yeasts.</title>
        <authorList>
            <consortium name="DOE Joint Genome Institute"/>
            <person name="Riley R."/>
            <person name="Haridas S."/>
            <person name="Wolfe K.H."/>
            <person name="Lopes M.R."/>
            <person name="Hittinger C.T."/>
            <person name="Goker M."/>
            <person name="Salamov A."/>
            <person name="Wisecaver J."/>
            <person name="Long T.M."/>
            <person name="Aerts A.L."/>
            <person name="Barry K."/>
            <person name="Choi C."/>
            <person name="Clum A."/>
            <person name="Coughlan A.Y."/>
            <person name="Deshpande S."/>
            <person name="Douglass A.P."/>
            <person name="Hanson S.J."/>
            <person name="Klenk H.-P."/>
            <person name="Labutti K."/>
            <person name="Lapidus A."/>
            <person name="Lindquist E."/>
            <person name="Lipzen A."/>
            <person name="Meier-Kolthoff J.P."/>
            <person name="Ohm R.A."/>
            <person name="Otillar R.P."/>
            <person name="Pangilinan J."/>
            <person name="Peng Y."/>
            <person name="Rokas A."/>
            <person name="Rosa C.A."/>
            <person name="Scheuner C."/>
            <person name="Sibirny A.A."/>
            <person name="Slot J.C."/>
            <person name="Stielow J.B."/>
            <person name="Sun H."/>
            <person name="Kurtzman C.P."/>
            <person name="Blackwell M."/>
            <person name="Grigoriev I.V."/>
            <person name="Jeffries T.W."/>
        </authorList>
    </citation>
    <scope>NUCLEOTIDE SEQUENCE [LARGE SCALE GENOMIC DNA]</scope>
    <source>
        <strain evidence="8">NRRL Y-12698</strain>
    </source>
</reference>
<name>A0A1E3QLD8_9ASCO</name>
<dbReference type="PANTHER" id="PTHR22779:SF6">
    <property type="entry name" value="SD17342P"/>
    <property type="match status" value="1"/>
</dbReference>
<comment type="subcellular location">
    <subcellularLocation>
        <location evidence="1">Membrane</location>
        <topology evidence="1">Multi-pass membrane protein</topology>
    </subcellularLocation>
</comment>
<comment type="similarity">
    <text evidence="2">Belongs to the TMEM170 family.</text>
</comment>
<evidence type="ECO:0000313" key="7">
    <source>
        <dbReference type="EMBL" id="ODQ78519.1"/>
    </source>
</evidence>
<dbReference type="RefSeq" id="XP_018983847.1">
    <property type="nucleotide sequence ID" value="XM_019127187.1"/>
</dbReference>
<feature type="transmembrane region" description="Helical" evidence="6">
    <location>
        <begin position="47"/>
        <end position="72"/>
    </location>
</feature>
<dbReference type="PANTHER" id="PTHR22779">
    <property type="entry name" value="SD17342P"/>
    <property type="match status" value="1"/>
</dbReference>
<feature type="transmembrane region" description="Helical" evidence="6">
    <location>
        <begin position="119"/>
        <end position="140"/>
    </location>
</feature>
<evidence type="ECO:0000256" key="1">
    <source>
        <dbReference type="ARBA" id="ARBA00004141"/>
    </source>
</evidence>
<dbReference type="OrthoDB" id="2131401at2759"/>
<accession>A0A1E3QLD8</accession>
<dbReference type="AlphaFoldDB" id="A0A1E3QLD8"/>
<dbReference type="Pfam" id="PF10190">
    <property type="entry name" value="Tmemb_170"/>
    <property type="match status" value="1"/>
</dbReference>
<evidence type="ECO:0000256" key="4">
    <source>
        <dbReference type="ARBA" id="ARBA00022989"/>
    </source>
</evidence>
<evidence type="ECO:0000256" key="3">
    <source>
        <dbReference type="ARBA" id="ARBA00022692"/>
    </source>
</evidence>
<keyword evidence="5 6" id="KW-0472">Membrane</keyword>
<dbReference type="InterPro" id="IPR019334">
    <property type="entry name" value="TMEM170A/B/YPR153W-like"/>
</dbReference>
<evidence type="ECO:0000256" key="6">
    <source>
        <dbReference type="SAM" id="Phobius"/>
    </source>
</evidence>
<keyword evidence="3 6" id="KW-0812">Transmembrane</keyword>
<keyword evidence="4 6" id="KW-1133">Transmembrane helix</keyword>
<gene>
    <name evidence="7" type="ORF">BABINDRAFT_14672</name>
</gene>
<evidence type="ECO:0000256" key="2">
    <source>
        <dbReference type="ARBA" id="ARBA00006325"/>
    </source>
</evidence>
<feature type="transmembrane region" description="Helical" evidence="6">
    <location>
        <begin position="84"/>
        <end position="107"/>
    </location>
</feature>